<proteinExistence type="predicted"/>
<dbReference type="GeneID" id="14012865"/>
<sequence>MMVSVQPYVNGTFVLKIESGYRTGLFVSKPKLNDTDIEFPETFSTETDALNWAIENGYQKIKINSTIELNYGVRINAK</sequence>
<gene>
    <name evidence="1" type="ORF">RaK2_00277</name>
</gene>
<reference evidence="1 2" key="1">
    <citation type="journal article" date="2012" name="J. Virol.">
        <title>Genome of Klebsiella sp.-Infecting Bacteriophage vB_KleM_RaK2.</title>
        <authorList>
            <person name="Simoliunas E."/>
            <person name="Kaliniene L."/>
            <person name="Truncaite L."/>
            <person name="Klausa V."/>
            <person name="Zajanckauskaite A."/>
            <person name="Meskys R."/>
        </authorList>
    </citation>
    <scope>NUCLEOTIDE SEQUENCE [LARGE SCALE GENOMIC DNA]</scope>
</reference>
<dbReference type="Proteomes" id="UP000007524">
    <property type="component" value="Segment"/>
</dbReference>
<evidence type="ECO:0000313" key="1">
    <source>
        <dbReference type="EMBL" id="AFA44550.1"/>
    </source>
</evidence>
<protein>
    <submittedName>
        <fullName evidence="1">Uncharacterized protein</fullName>
    </submittedName>
</protein>
<keyword evidence="2" id="KW-1185">Reference proteome</keyword>
<accession>H6X484</accession>
<name>H6X484_9CAUD</name>
<dbReference type="RefSeq" id="YP_007007432.1">
    <property type="nucleotide sequence ID" value="NC_019526.1"/>
</dbReference>
<dbReference type="KEGG" id="vg:14012865"/>
<dbReference type="EMBL" id="JQ513383">
    <property type="protein sequence ID" value="AFA44550.1"/>
    <property type="molecule type" value="Genomic_DNA"/>
</dbReference>
<organism evidence="1 2">
    <name type="scientific">Klebsiella phage vB_KleM_RaK2</name>
    <dbReference type="NCBI Taxonomy" id="1147094"/>
    <lineage>
        <taxon>Viruses</taxon>
        <taxon>Duplodnaviria</taxon>
        <taxon>Heunggongvirae</taxon>
        <taxon>Uroviricota</taxon>
        <taxon>Caudoviricetes</taxon>
        <taxon>Alcyoneusvirus</taxon>
        <taxon>Alcyoneusvirus RaK2</taxon>
    </lineage>
</organism>
<evidence type="ECO:0000313" key="2">
    <source>
        <dbReference type="Proteomes" id="UP000007524"/>
    </source>
</evidence>